<evidence type="ECO:0008006" key="2">
    <source>
        <dbReference type="Google" id="ProtNLM"/>
    </source>
</evidence>
<dbReference type="SUPFAM" id="SSF82784">
    <property type="entry name" value="OsmC-like"/>
    <property type="match status" value="1"/>
</dbReference>
<dbReference type="OrthoDB" id="9789573at2"/>
<protein>
    <recommendedName>
        <fullName evidence="2">OsmC family protein</fullName>
    </recommendedName>
</protein>
<sequence>MTELDPDIASRVSGHADRRFGRVVLSARQNHFVSDGRVSHGGAGEAIFAGELLLASLVACGLGIVHETAHDRQEPKPDVELTAQFLRDPQDGTRFAALTLIFDFAETKRPLAELYVAAFTSRCPIYNTLARGGPIDVEIRAPG</sequence>
<dbReference type="AlphaFoldDB" id="A0A0P0Z3P5"/>
<dbReference type="Pfam" id="PF02566">
    <property type="entry name" value="OsmC"/>
    <property type="match status" value="1"/>
</dbReference>
<dbReference type="InterPro" id="IPR036102">
    <property type="entry name" value="OsmC/Ohrsf"/>
</dbReference>
<organism evidence="1">
    <name type="scientific">Aureimonas frigidaquae</name>
    <dbReference type="NCBI Taxonomy" id="424757"/>
    <lineage>
        <taxon>Bacteria</taxon>
        <taxon>Pseudomonadati</taxon>
        <taxon>Pseudomonadota</taxon>
        <taxon>Alphaproteobacteria</taxon>
        <taxon>Hyphomicrobiales</taxon>
        <taxon>Aurantimonadaceae</taxon>
        <taxon>Aureimonas</taxon>
    </lineage>
</organism>
<dbReference type="RefSeq" id="WP_062225878.1">
    <property type="nucleotide sequence ID" value="NZ_BBWR01000002.1"/>
</dbReference>
<dbReference type="EMBL" id="LC066377">
    <property type="protein sequence ID" value="BAT28607.1"/>
    <property type="molecule type" value="Genomic_DNA"/>
</dbReference>
<proteinExistence type="predicted"/>
<evidence type="ECO:0000313" key="1">
    <source>
        <dbReference type="EMBL" id="BAT28607.1"/>
    </source>
</evidence>
<name>A0A0P0Z3P5_9HYPH</name>
<reference evidence="1" key="1">
    <citation type="journal article" date="2015" name="Proc. Natl. Acad. Sci. U.S.A.">
        <title>Bacterial clade with the ribosomal RNA operon on a small plasmid rather than the chromosome.</title>
        <authorList>
            <person name="Anda M."/>
            <person name="Ohtsubo Y."/>
            <person name="Okubo T."/>
            <person name="Sugawara M."/>
            <person name="Nagata Y."/>
            <person name="Tsuda M."/>
            <person name="Minamisawa K."/>
            <person name="Mitsui H."/>
        </authorList>
    </citation>
    <scope>NUCLEOTIDE SEQUENCE</scope>
    <source>
        <strain evidence="1">JCM 14755</strain>
    </source>
</reference>
<dbReference type="InterPro" id="IPR015946">
    <property type="entry name" value="KH_dom-like_a/b"/>
</dbReference>
<dbReference type="Gene3D" id="3.30.300.20">
    <property type="match status" value="1"/>
</dbReference>
<accession>A0A0P0Z3P5</accession>
<dbReference type="InterPro" id="IPR003718">
    <property type="entry name" value="OsmC/Ohr_fam"/>
</dbReference>